<sequence>MWTTVLTIIAITIPALYCLARGIIDLRAHRYGWGLIGVFSAVLLFLILIPTNAIKVDLLFAGQ</sequence>
<name>A0A0D1KRT9_9SPHN</name>
<keyword evidence="1" id="KW-1133">Transmembrane helix</keyword>
<keyword evidence="1" id="KW-0472">Membrane</keyword>
<evidence type="ECO:0000313" key="2">
    <source>
        <dbReference type="EMBL" id="KIU27214.1"/>
    </source>
</evidence>
<accession>A0A0D1KRT9</accession>
<evidence type="ECO:0000256" key="1">
    <source>
        <dbReference type="SAM" id="Phobius"/>
    </source>
</evidence>
<feature type="transmembrane region" description="Helical" evidence="1">
    <location>
        <begin position="30"/>
        <end position="49"/>
    </location>
</feature>
<reference evidence="2 3" key="1">
    <citation type="submission" date="2015-01" db="EMBL/GenBank/DDBJ databases">
        <title>Genome of Sphingomonas taxi strain 30a.</title>
        <authorList>
            <person name="Eevers N."/>
            <person name="Van Hamme J."/>
            <person name="Bottos E."/>
            <person name="Weyens N."/>
            <person name="Vangronsveld J."/>
        </authorList>
    </citation>
    <scope>NUCLEOTIDE SEQUENCE [LARGE SCALE GENOMIC DNA]</scope>
    <source>
        <strain evidence="2 3">30a</strain>
    </source>
</reference>
<evidence type="ECO:0000313" key="3">
    <source>
        <dbReference type="Proteomes" id="UP000033203"/>
    </source>
</evidence>
<keyword evidence="1" id="KW-0812">Transmembrane</keyword>
<protein>
    <submittedName>
        <fullName evidence="2">Uncharacterized protein</fullName>
    </submittedName>
</protein>
<organism evidence="2 3">
    <name type="scientific">Sphingomonas melonis</name>
    <dbReference type="NCBI Taxonomy" id="152682"/>
    <lineage>
        <taxon>Bacteria</taxon>
        <taxon>Pseudomonadati</taxon>
        <taxon>Pseudomonadota</taxon>
        <taxon>Alphaproteobacteria</taxon>
        <taxon>Sphingomonadales</taxon>
        <taxon>Sphingomonadaceae</taxon>
        <taxon>Sphingomonas</taxon>
    </lineage>
</organism>
<dbReference type="EMBL" id="JXTP01000051">
    <property type="protein sequence ID" value="KIU27214.1"/>
    <property type="molecule type" value="Genomic_DNA"/>
</dbReference>
<gene>
    <name evidence="2" type="ORF">SR41_11005</name>
</gene>
<proteinExistence type="predicted"/>
<dbReference type="AlphaFoldDB" id="A0A0D1KRT9"/>
<dbReference type="Proteomes" id="UP000033203">
    <property type="component" value="Unassembled WGS sequence"/>
</dbReference>
<comment type="caution">
    <text evidence="2">The sequence shown here is derived from an EMBL/GenBank/DDBJ whole genome shotgun (WGS) entry which is preliminary data.</text>
</comment>